<dbReference type="InterPro" id="IPR036102">
    <property type="entry name" value="OsmC/Ohrsf"/>
</dbReference>
<accession>A0A931LTA1</accession>
<name>A0A931LTA1_FIMGI</name>
<feature type="transmembrane region" description="Helical" evidence="1">
    <location>
        <begin position="40"/>
        <end position="59"/>
    </location>
</feature>
<organism evidence="2 3">
    <name type="scientific">Fimbriimonas ginsengisoli</name>
    <dbReference type="NCBI Taxonomy" id="1005039"/>
    <lineage>
        <taxon>Bacteria</taxon>
        <taxon>Bacillati</taxon>
        <taxon>Armatimonadota</taxon>
        <taxon>Fimbriimonadia</taxon>
        <taxon>Fimbriimonadales</taxon>
        <taxon>Fimbriimonadaceae</taxon>
        <taxon>Fimbriimonas</taxon>
    </lineage>
</organism>
<proteinExistence type="predicted"/>
<keyword evidence="1" id="KW-1133">Transmembrane helix</keyword>
<dbReference type="SUPFAM" id="SSF82784">
    <property type="entry name" value="OsmC-like"/>
    <property type="match status" value="1"/>
</dbReference>
<dbReference type="Proteomes" id="UP000727962">
    <property type="component" value="Unassembled WGS sequence"/>
</dbReference>
<dbReference type="EMBL" id="JACOSL010000045">
    <property type="protein sequence ID" value="MBI1756947.1"/>
    <property type="molecule type" value="Genomic_DNA"/>
</dbReference>
<reference evidence="2" key="1">
    <citation type="submission" date="2020-07" db="EMBL/GenBank/DDBJ databases">
        <title>Huge and variable diversity of episymbiotic CPR bacteria and DPANN archaea in groundwater ecosystems.</title>
        <authorList>
            <person name="He C.Y."/>
            <person name="Keren R."/>
            <person name="Whittaker M."/>
            <person name="Farag I.F."/>
            <person name="Doudna J."/>
            <person name="Cate J.H.D."/>
            <person name="Banfield J.F."/>
        </authorList>
    </citation>
    <scope>NUCLEOTIDE SEQUENCE</scope>
    <source>
        <strain evidence="2">NC_groundwater_17_Pr7_B-0.1um_64_12</strain>
    </source>
</reference>
<dbReference type="InterPro" id="IPR015946">
    <property type="entry name" value="KH_dom-like_a/b"/>
</dbReference>
<sequence>MVVVRWNNGLVFAAEAPDGTRLTLDGQADDALPAVGLSPMQALLAAIAACGAMDVISILEKKRQKVTAYRVEIKGERPPAGKWPRPFQSITIRHIVTGKNVDPAALARAVELSDSKYCSVLATLRESPSVKSEWVVEPDAG</sequence>
<dbReference type="PANTHER" id="PTHR34352">
    <property type="entry name" value="PROTEIN YHFA"/>
    <property type="match status" value="1"/>
</dbReference>
<dbReference type="InterPro" id="IPR003718">
    <property type="entry name" value="OsmC/Ohr_fam"/>
</dbReference>
<comment type="caution">
    <text evidence="2">The sequence shown here is derived from an EMBL/GenBank/DDBJ whole genome shotgun (WGS) entry which is preliminary data.</text>
</comment>
<dbReference type="Gene3D" id="3.30.300.20">
    <property type="match status" value="1"/>
</dbReference>
<protein>
    <submittedName>
        <fullName evidence="2">OsmC family protein</fullName>
    </submittedName>
</protein>
<evidence type="ECO:0000313" key="2">
    <source>
        <dbReference type="EMBL" id="MBI1756947.1"/>
    </source>
</evidence>
<dbReference type="AlphaFoldDB" id="A0A931LTA1"/>
<keyword evidence="1" id="KW-0812">Transmembrane</keyword>
<dbReference type="PANTHER" id="PTHR34352:SF1">
    <property type="entry name" value="PROTEIN YHFA"/>
    <property type="match status" value="1"/>
</dbReference>
<evidence type="ECO:0000313" key="3">
    <source>
        <dbReference type="Proteomes" id="UP000727962"/>
    </source>
</evidence>
<dbReference type="Pfam" id="PF02566">
    <property type="entry name" value="OsmC"/>
    <property type="match status" value="1"/>
</dbReference>
<keyword evidence="1" id="KW-0472">Membrane</keyword>
<evidence type="ECO:0000256" key="1">
    <source>
        <dbReference type="SAM" id="Phobius"/>
    </source>
</evidence>
<gene>
    <name evidence="2" type="ORF">HYR64_07570</name>
</gene>